<dbReference type="InterPro" id="IPR055665">
    <property type="entry name" value="DUF7241"/>
</dbReference>
<name>A0ABT6MEZ9_9NOCA</name>
<evidence type="ECO:0000313" key="2">
    <source>
        <dbReference type="EMBL" id="MDH6282888.1"/>
    </source>
</evidence>
<proteinExistence type="predicted"/>
<gene>
    <name evidence="2" type="ORF">M2280_004125</name>
</gene>
<evidence type="ECO:0000313" key="3">
    <source>
        <dbReference type="Proteomes" id="UP001160334"/>
    </source>
</evidence>
<protein>
    <recommendedName>
        <fullName evidence="1">DUF7241 domain-containing protein</fullName>
    </recommendedName>
</protein>
<dbReference type="Proteomes" id="UP001160334">
    <property type="component" value="Unassembled WGS sequence"/>
</dbReference>
<keyword evidence="3" id="KW-1185">Reference proteome</keyword>
<feature type="domain" description="DUF7241" evidence="1">
    <location>
        <begin position="14"/>
        <end position="81"/>
    </location>
</feature>
<evidence type="ECO:0000259" key="1">
    <source>
        <dbReference type="Pfam" id="PF23889"/>
    </source>
</evidence>
<dbReference type="EMBL" id="JARXVC010000011">
    <property type="protein sequence ID" value="MDH6282888.1"/>
    <property type="molecule type" value="Genomic_DNA"/>
</dbReference>
<dbReference type="RefSeq" id="WP_280762170.1">
    <property type="nucleotide sequence ID" value="NZ_JARXVC010000011.1"/>
</dbReference>
<accession>A0ABT6MEZ9</accession>
<reference evidence="2 3" key="1">
    <citation type="submission" date="2023-04" db="EMBL/GenBank/DDBJ databases">
        <title>Forest soil microbial communities from Buena Vista Peninsula, Colon Province, Panama.</title>
        <authorList>
            <person name="Bouskill N."/>
        </authorList>
    </citation>
    <scope>NUCLEOTIDE SEQUENCE [LARGE SCALE GENOMIC DNA]</scope>
    <source>
        <strain evidence="2 3">CFH S0262</strain>
    </source>
</reference>
<organism evidence="2 3">
    <name type="scientific">Prescottella agglutinans</name>
    <dbReference type="NCBI Taxonomy" id="1644129"/>
    <lineage>
        <taxon>Bacteria</taxon>
        <taxon>Bacillati</taxon>
        <taxon>Actinomycetota</taxon>
        <taxon>Actinomycetes</taxon>
        <taxon>Mycobacteriales</taxon>
        <taxon>Nocardiaceae</taxon>
        <taxon>Prescottella</taxon>
    </lineage>
</organism>
<comment type="caution">
    <text evidence="2">The sequence shown here is derived from an EMBL/GenBank/DDBJ whole genome shotgun (WGS) entry which is preliminary data.</text>
</comment>
<sequence length="82" mass="9303">MTITRLTTTTGYENEADVCRRLGWLPGTLLEGDEGYGPSVIRITALGEFEILARRVRHNGQPVNDRETNWTLSCRDWKQVPA</sequence>
<dbReference type="Pfam" id="PF23889">
    <property type="entry name" value="DUF7241"/>
    <property type="match status" value="1"/>
</dbReference>